<gene>
    <name evidence="1" type="ORF">GCM10009827_095270</name>
</gene>
<dbReference type="EMBL" id="BAAAQD010000028">
    <property type="protein sequence ID" value="GAA1559221.1"/>
    <property type="molecule type" value="Genomic_DNA"/>
</dbReference>
<keyword evidence="2" id="KW-1185">Reference proteome</keyword>
<sequence>MHIYHPVMFVGLGGTGCRVGAELERRLREELCGADGMRLRGPEYNLQHLQPYELPHCLQFIYADLSQEELSQLRRRSVPNESYADVASKTASYAYDLLPPFESYPQVARNLRIQAPDFVESWLPGPEREPMVVPLGLGAGQLPTVGRAAIFETVSQNIDAVRHPITQAIGAINTSAADLRVLNRDLETALQPVDVFVAFSVAGGTGAGIFYDYLHLIDSAFARANVKANIYPLVLMPSAFDEGRGGGMAASLNAGRSLLDLFRLIDDLNQDNRNHGALSAELVSRGLHVTYPNEGDVLMRLGAAQTAFLFSKTAGIDREDLHRSIVALILSLVGLEQPKQALGGTDGHQSFAATFINGSHERQLISKTGIGQRSVSTSLVGSLTVPFDDLADMFAGRMLARGVRELLPAPPGRAESNLDHIRNFFNASGVGAVWAREEQPFREPAAVRGATDIVNMLRTRVKRMEEGLTGLDQSLARRSPELARDFNPVEGGLHVLNEIDLLRLKRVFCGDSALAEQIDKMGVEGVMENRRQQPEPPSQDWRIQAPQPAAIKNGFGGVIRVTVADPAVRKSIETQNAWYRYRTNRCWHAAWNDHRALWHPRVDRFGQKLRALVDALANHAGKSEEDYNRRADELYRSRVGVTFLLPLRTELELTYDRMLRRLADRYAGKKIRPNATEGEIIAAVLGPDGWRSALTESLTPGRGPEHGLQILLGLLKQQVVQILRGSEQQQEEAPLLPHMSQLLRAAATRDEAAVAHNDVQWFVSALAGMIPAAFVPEGTGKLDTLVVYPAGAPDDDVERFLRETLKLPHGHNVAPPEFRAVNTELITVVFARGGMGVTEVAEVRQVLLDWSQAAKTPKPQHYLPWRQRLGYDQDWLATTERHRVEILQRFLAALWNGQITVSGDRDSPAGIQVVTRRGAPASTGMVLDLQPFGAASSWGSLLRAYEEWTLTDSNVIRLNFCEKLMETAPNGLATIIEDPDPLYVHVVDVVVEREIKILTDMLERLPAGTQPYCKQLLGFWRDTFSAARRRTFLGTAPSGNTFEELEHTVLTRHVPMPGMTKR</sequence>
<accession>A0ABN2CIS1</accession>
<reference evidence="1 2" key="1">
    <citation type="journal article" date="2019" name="Int. J. Syst. Evol. Microbiol.">
        <title>The Global Catalogue of Microorganisms (GCM) 10K type strain sequencing project: providing services to taxonomists for standard genome sequencing and annotation.</title>
        <authorList>
            <consortium name="The Broad Institute Genomics Platform"/>
            <consortium name="The Broad Institute Genome Sequencing Center for Infectious Disease"/>
            <person name="Wu L."/>
            <person name="Ma J."/>
        </authorList>
    </citation>
    <scope>NUCLEOTIDE SEQUENCE [LARGE SCALE GENOMIC DNA]</scope>
    <source>
        <strain evidence="1 2">JCM 15933</strain>
    </source>
</reference>
<dbReference type="Proteomes" id="UP001501470">
    <property type="component" value="Unassembled WGS sequence"/>
</dbReference>
<dbReference type="Gene3D" id="3.40.50.1440">
    <property type="entry name" value="Tubulin/FtsZ, GTPase domain"/>
    <property type="match status" value="1"/>
</dbReference>
<comment type="caution">
    <text evidence="1">The sequence shown here is derived from an EMBL/GenBank/DDBJ whole genome shotgun (WGS) entry which is preliminary data.</text>
</comment>
<organism evidence="1 2">
    <name type="scientific">Dactylosporangium maewongense</name>
    <dbReference type="NCBI Taxonomy" id="634393"/>
    <lineage>
        <taxon>Bacteria</taxon>
        <taxon>Bacillati</taxon>
        <taxon>Actinomycetota</taxon>
        <taxon>Actinomycetes</taxon>
        <taxon>Micromonosporales</taxon>
        <taxon>Micromonosporaceae</taxon>
        <taxon>Dactylosporangium</taxon>
    </lineage>
</organism>
<evidence type="ECO:0000313" key="1">
    <source>
        <dbReference type="EMBL" id="GAA1559221.1"/>
    </source>
</evidence>
<dbReference type="InterPro" id="IPR025904">
    <property type="entry name" value="Tubulin-like"/>
</dbReference>
<dbReference type="SUPFAM" id="SSF52490">
    <property type="entry name" value="Tubulin nucleotide-binding domain-like"/>
    <property type="match status" value="1"/>
</dbReference>
<name>A0ABN2CIS1_9ACTN</name>
<dbReference type="Pfam" id="PF13809">
    <property type="entry name" value="Tubulin_2"/>
    <property type="match status" value="1"/>
</dbReference>
<dbReference type="InterPro" id="IPR036525">
    <property type="entry name" value="Tubulin/FtsZ_GTPase_sf"/>
</dbReference>
<protein>
    <recommendedName>
        <fullName evidence="3">Tubulin-like protein</fullName>
    </recommendedName>
</protein>
<evidence type="ECO:0008006" key="3">
    <source>
        <dbReference type="Google" id="ProtNLM"/>
    </source>
</evidence>
<proteinExistence type="predicted"/>
<evidence type="ECO:0000313" key="2">
    <source>
        <dbReference type="Proteomes" id="UP001501470"/>
    </source>
</evidence>